<accession>A0ACC1A1V5</accession>
<gene>
    <name evidence="1" type="ORF">Patl1_10171</name>
</gene>
<reference evidence="2" key="1">
    <citation type="journal article" date="2023" name="G3 (Bethesda)">
        <title>Genome assembly and association tests identify interacting loci associated with vigor, precocity, and sex in interspecific pistachio rootstocks.</title>
        <authorList>
            <person name="Palmer W."/>
            <person name="Jacygrad E."/>
            <person name="Sagayaradj S."/>
            <person name="Cavanaugh K."/>
            <person name="Han R."/>
            <person name="Bertier L."/>
            <person name="Beede B."/>
            <person name="Kafkas S."/>
            <person name="Golino D."/>
            <person name="Preece J."/>
            <person name="Michelmore R."/>
        </authorList>
    </citation>
    <scope>NUCLEOTIDE SEQUENCE [LARGE SCALE GENOMIC DNA]</scope>
</reference>
<sequence>MVSEACFILNITSTSGLWQGENPLTDSLPSLLVQLAFIIFINNSLFILLKPLHQPRFVTDILVGVLIGPSFLGKTKFFSHFFPLKTVTTLETVGYLSLDLYIFLMALEMDVYSLRRATRREFKIACGAVLLPMGMGIGLFFLAQRLLNFHTEPTGCLFWGLTLTVTGFPVVSNILKNLKLLDSGIGKMAKSVAKMTDVCSWILVVIILPIRLSPGNSQSPIASTLAFILLCIYVIRPALSWIIRRTFTGNTDLNSDYYFCFALIGVVICSFITEICGTYSIIGAFVFGIIMPNRELAAVLIEKFDVFVSGFLLPLFFAISGRRFNLYNVHHWHIVCLIVVMTCFCKIFSTVLISLLFNVPTEKIWPLGILMNAKGILALVILNLGRDKKVLSEEEYVVIMLAMVITTGMVEPILASIYKPSRRQKQFQRRTIQRAKIGAELRVLACLHSVNNTSGIINLLDISNATKQSPIYVFAPYFVDAPARSSALVVVHDTLKNGGLHARTHRRLLLRPNHQHA</sequence>
<comment type="caution">
    <text evidence="1">The sequence shown here is derived from an EMBL/GenBank/DDBJ whole genome shotgun (WGS) entry which is preliminary data.</text>
</comment>
<proteinExistence type="predicted"/>
<dbReference type="EMBL" id="CM047908">
    <property type="protein sequence ID" value="KAJ0081470.1"/>
    <property type="molecule type" value="Genomic_DNA"/>
</dbReference>
<protein>
    <submittedName>
        <fullName evidence="1">Uncharacterized protein</fullName>
    </submittedName>
</protein>
<evidence type="ECO:0000313" key="1">
    <source>
        <dbReference type="EMBL" id="KAJ0081470.1"/>
    </source>
</evidence>
<name>A0ACC1A1V5_9ROSI</name>
<evidence type="ECO:0000313" key="2">
    <source>
        <dbReference type="Proteomes" id="UP001164250"/>
    </source>
</evidence>
<dbReference type="Proteomes" id="UP001164250">
    <property type="component" value="Chromosome 12"/>
</dbReference>
<keyword evidence="2" id="KW-1185">Reference proteome</keyword>
<organism evidence="1 2">
    <name type="scientific">Pistacia atlantica</name>
    <dbReference type="NCBI Taxonomy" id="434234"/>
    <lineage>
        <taxon>Eukaryota</taxon>
        <taxon>Viridiplantae</taxon>
        <taxon>Streptophyta</taxon>
        <taxon>Embryophyta</taxon>
        <taxon>Tracheophyta</taxon>
        <taxon>Spermatophyta</taxon>
        <taxon>Magnoliopsida</taxon>
        <taxon>eudicotyledons</taxon>
        <taxon>Gunneridae</taxon>
        <taxon>Pentapetalae</taxon>
        <taxon>rosids</taxon>
        <taxon>malvids</taxon>
        <taxon>Sapindales</taxon>
        <taxon>Anacardiaceae</taxon>
        <taxon>Pistacia</taxon>
    </lineage>
</organism>